<dbReference type="SUPFAM" id="SSF56235">
    <property type="entry name" value="N-terminal nucleophile aminohydrolases (Ntn hydrolases)"/>
    <property type="match status" value="1"/>
</dbReference>
<dbReference type="AlphaFoldDB" id="A0A381Z4J8"/>
<dbReference type="InterPro" id="IPR029055">
    <property type="entry name" value="Ntn_hydrolases_N"/>
</dbReference>
<dbReference type="Gene3D" id="3.60.20.10">
    <property type="entry name" value="Glutamine Phosphoribosylpyrophosphate, subunit 1, domain 1"/>
    <property type="match status" value="1"/>
</dbReference>
<name>A0A381Z4J8_9ZZZZ</name>
<accession>A0A381Z4J8</accession>
<evidence type="ECO:0000313" key="4">
    <source>
        <dbReference type="EMBL" id="SVA84109.1"/>
    </source>
</evidence>
<evidence type="ECO:0000256" key="2">
    <source>
        <dbReference type="ARBA" id="ARBA00022962"/>
    </source>
</evidence>
<keyword evidence="1" id="KW-0808">Transferase</keyword>
<protein>
    <recommendedName>
        <fullName evidence="3">Glutamine amidotransferase type-2 domain-containing protein</fullName>
    </recommendedName>
</protein>
<dbReference type="Pfam" id="PF13522">
    <property type="entry name" value="GATase_6"/>
    <property type="match status" value="1"/>
</dbReference>
<reference evidence="4" key="1">
    <citation type="submission" date="2018-05" db="EMBL/GenBank/DDBJ databases">
        <authorList>
            <person name="Lanie J.A."/>
            <person name="Ng W.-L."/>
            <person name="Kazmierczak K.M."/>
            <person name="Andrzejewski T.M."/>
            <person name="Davidsen T.M."/>
            <person name="Wayne K.J."/>
            <person name="Tettelin H."/>
            <person name="Glass J.I."/>
            <person name="Rusch D."/>
            <person name="Podicherti R."/>
            <person name="Tsui H.-C.T."/>
            <person name="Winkler M.E."/>
        </authorList>
    </citation>
    <scope>NUCLEOTIDE SEQUENCE</scope>
</reference>
<evidence type="ECO:0000259" key="3">
    <source>
        <dbReference type="PROSITE" id="PS51278"/>
    </source>
</evidence>
<dbReference type="GO" id="GO:0016740">
    <property type="term" value="F:transferase activity"/>
    <property type="evidence" value="ECO:0007669"/>
    <property type="project" value="UniProtKB-KW"/>
</dbReference>
<sequence length="298" mass="32063">MCGIVGLFLKNEALQPELGTLTTLMVHEMVDRGPDSAGFAIYEAPAADTKISCLSLTGDTDWAALSADIAQTIDDAVEVVEIEDHAILHTQGDGARARNRIIEIAPDVTVLSVGHAIELFKGIGDPDAMTSRFGLAERAGRHAIAHTRMATESAVVIAGSHPFSTGADTCLVHNGSLSNHNRLRETLRRNGETFQTENDSEVAAGYLAWRMRQGDPLEGAIEYALRDLDGFYTLAIGTRDGFAVVRDPIACKPAVIAETEDWVAMSSEFRAIAQLPGVTHADIWEPKPATVYAWSHAA</sequence>
<dbReference type="CDD" id="cd01907">
    <property type="entry name" value="GlxB"/>
    <property type="match status" value="1"/>
</dbReference>
<dbReference type="PROSITE" id="PS51278">
    <property type="entry name" value="GATASE_TYPE_2"/>
    <property type="match status" value="1"/>
</dbReference>
<gene>
    <name evidence="4" type="ORF">METZ01_LOCUS136963</name>
</gene>
<feature type="domain" description="Glutamine amidotransferase type-2" evidence="3">
    <location>
        <begin position="2"/>
        <end position="297"/>
    </location>
</feature>
<evidence type="ECO:0000256" key="1">
    <source>
        <dbReference type="ARBA" id="ARBA00022679"/>
    </source>
</evidence>
<dbReference type="InterPro" id="IPR017932">
    <property type="entry name" value="GATase_2_dom"/>
</dbReference>
<proteinExistence type="predicted"/>
<organism evidence="4">
    <name type="scientific">marine metagenome</name>
    <dbReference type="NCBI Taxonomy" id="408172"/>
    <lineage>
        <taxon>unclassified sequences</taxon>
        <taxon>metagenomes</taxon>
        <taxon>ecological metagenomes</taxon>
    </lineage>
</organism>
<dbReference type="PANTHER" id="PTHR11907">
    <property type="entry name" value="AMIDOPHOSPHORIBOSYLTRANSFERASE"/>
    <property type="match status" value="1"/>
</dbReference>
<dbReference type="EMBL" id="UINC01019905">
    <property type="protein sequence ID" value="SVA84109.1"/>
    <property type="molecule type" value="Genomic_DNA"/>
</dbReference>
<keyword evidence="2" id="KW-0315">Glutamine amidotransferase</keyword>